<organism evidence="2">
    <name type="scientific">uncultured Acidimicrobiales bacterium</name>
    <dbReference type="NCBI Taxonomy" id="310071"/>
    <lineage>
        <taxon>Bacteria</taxon>
        <taxon>Bacillati</taxon>
        <taxon>Actinomycetota</taxon>
        <taxon>Acidimicrobiia</taxon>
        <taxon>Acidimicrobiales</taxon>
        <taxon>environmental samples</taxon>
    </lineage>
</organism>
<feature type="compositionally biased region" description="Basic and acidic residues" evidence="1">
    <location>
        <begin position="83"/>
        <end position="109"/>
    </location>
</feature>
<feature type="compositionally biased region" description="Low complexity" evidence="1">
    <location>
        <begin position="51"/>
        <end position="60"/>
    </location>
</feature>
<sequence>GRSVPLLPDRRRGGAGVPRARGRLLHRLPGHQAALPGPHVARAARPPRDPGGPASAAGRAAVRDGPAHRRRRGGGARRGGVVRGHEQPGEPERPAPPRPRGAEEPEGRPARVLLAEAVVRGGRPRGGGRGLPPGRPRL</sequence>
<proteinExistence type="predicted"/>
<feature type="non-terminal residue" evidence="2">
    <location>
        <position position="1"/>
    </location>
</feature>
<name>A0A6J4I558_9ACTN</name>
<feature type="region of interest" description="Disordered" evidence="1">
    <location>
        <begin position="1"/>
        <end position="138"/>
    </location>
</feature>
<feature type="compositionally biased region" description="Basic residues" evidence="1">
    <location>
        <begin position="20"/>
        <end position="29"/>
    </location>
</feature>
<dbReference type="EMBL" id="CADCSY010000082">
    <property type="protein sequence ID" value="CAA9242942.1"/>
    <property type="molecule type" value="Genomic_DNA"/>
</dbReference>
<feature type="non-terminal residue" evidence="2">
    <location>
        <position position="138"/>
    </location>
</feature>
<accession>A0A6J4I558</accession>
<reference evidence="2" key="1">
    <citation type="submission" date="2020-02" db="EMBL/GenBank/DDBJ databases">
        <authorList>
            <person name="Meier V. D."/>
        </authorList>
    </citation>
    <scope>NUCLEOTIDE SEQUENCE</scope>
    <source>
        <strain evidence="2">AVDCRST_MAG20</strain>
    </source>
</reference>
<evidence type="ECO:0000256" key="1">
    <source>
        <dbReference type="SAM" id="MobiDB-lite"/>
    </source>
</evidence>
<gene>
    <name evidence="2" type="ORF">AVDCRST_MAG20-1837</name>
</gene>
<protein>
    <submittedName>
        <fullName evidence="2">Zinc-binding protein of the histidine triad (HIT) family</fullName>
    </submittedName>
</protein>
<evidence type="ECO:0000313" key="2">
    <source>
        <dbReference type="EMBL" id="CAA9242942.1"/>
    </source>
</evidence>
<dbReference type="AlphaFoldDB" id="A0A6J4I558"/>